<protein>
    <submittedName>
        <fullName evidence="1">Biliverdin-producing heme oxygenase</fullName>
    </submittedName>
</protein>
<evidence type="ECO:0000313" key="1">
    <source>
        <dbReference type="EMBL" id="WDF69637.1"/>
    </source>
</evidence>
<dbReference type="Proteomes" id="UP001221558">
    <property type="component" value="Chromosome"/>
</dbReference>
<dbReference type="Pfam" id="PF01126">
    <property type="entry name" value="Heme_oxygenase"/>
    <property type="match status" value="1"/>
</dbReference>
<accession>A0ABY7WJ49</accession>
<keyword evidence="2" id="KW-1185">Reference proteome</keyword>
<gene>
    <name evidence="1" type="ORF">PQ465_04470</name>
</gene>
<sequence>MNTLSNSIKEATKAGHQDTEKKVVLRIKQIKNEQDYLDLLKCFYAYFSVVERAIAPYITASILPDHRDRRNASYIKADILELGGDLTNLPAASAPAVSSNIQAMGALYVLEGSIMGGPYIVQMLRKLGINRGFSFFSGYGEHAGLMWRTFSEALNSLPKSELDNLRAMDTAVETFRNFGDVFAQEPLLK</sequence>
<proteinExistence type="predicted"/>
<evidence type="ECO:0000313" key="2">
    <source>
        <dbReference type="Proteomes" id="UP001221558"/>
    </source>
</evidence>
<dbReference type="RefSeq" id="WP_274268350.1">
    <property type="nucleotide sequence ID" value="NZ_CP117880.1"/>
</dbReference>
<name>A0ABY7WJ49_9SPHI</name>
<dbReference type="InterPro" id="IPR016084">
    <property type="entry name" value="Haem_Oase-like_multi-hlx"/>
</dbReference>
<dbReference type="EMBL" id="CP117880">
    <property type="protein sequence ID" value="WDF69637.1"/>
    <property type="molecule type" value="Genomic_DNA"/>
</dbReference>
<dbReference type="SUPFAM" id="SSF48613">
    <property type="entry name" value="Heme oxygenase-like"/>
    <property type="match status" value="1"/>
</dbReference>
<reference evidence="1 2" key="1">
    <citation type="submission" date="2023-02" db="EMBL/GenBank/DDBJ databases">
        <title>Genome sequence of Sphingobacterium sp. KACC 22765.</title>
        <authorList>
            <person name="Kim S."/>
            <person name="Heo J."/>
            <person name="Kwon S.-W."/>
        </authorList>
    </citation>
    <scope>NUCLEOTIDE SEQUENCE [LARGE SCALE GENOMIC DNA]</scope>
    <source>
        <strain evidence="1 2">KACC 22765</strain>
    </source>
</reference>
<dbReference type="InterPro" id="IPR016053">
    <property type="entry name" value="Haem_Oase-like"/>
</dbReference>
<dbReference type="CDD" id="cd19166">
    <property type="entry name" value="HemeO-bac"/>
    <property type="match status" value="1"/>
</dbReference>
<organism evidence="1 2">
    <name type="scientific">Sphingobacterium oryzagri</name>
    <dbReference type="NCBI Taxonomy" id="3025669"/>
    <lineage>
        <taxon>Bacteria</taxon>
        <taxon>Pseudomonadati</taxon>
        <taxon>Bacteroidota</taxon>
        <taxon>Sphingobacteriia</taxon>
        <taxon>Sphingobacteriales</taxon>
        <taxon>Sphingobacteriaceae</taxon>
        <taxon>Sphingobacterium</taxon>
    </lineage>
</organism>
<dbReference type="Gene3D" id="1.20.910.10">
    <property type="entry name" value="Heme oxygenase-like"/>
    <property type="match status" value="1"/>
</dbReference>